<proteinExistence type="inferred from homology"/>
<keyword evidence="2 4" id="KW-0067">ATP-binding</keyword>
<dbReference type="InterPro" id="IPR053931">
    <property type="entry name" value="RapZ_C"/>
</dbReference>
<evidence type="ECO:0000256" key="1">
    <source>
        <dbReference type="ARBA" id="ARBA00022741"/>
    </source>
</evidence>
<dbReference type="HAMAP" id="MF_00636">
    <property type="entry name" value="RapZ_like"/>
    <property type="match status" value="1"/>
</dbReference>
<dbReference type="SUPFAM" id="SSF53795">
    <property type="entry name" value="PEP carboxykinase-like"/>
    <property type="match status" value="1"/>
</dbReference>
<feature type="domain" description="RapZ C-terminal" evidence="7">
    <location>
        <begin position="322"/>
        <end position="442"/>
    </location>
</feature>
<dbReference type="CDD" id="cd01918">
    <property type="entry name" value="HprK_C"/>
    <property type="match status" value="1"/>
</dbReference>
<dbReference type="InterPro" id="IPR053930">
    <property type="entry name" value="RapZ-like_N"/>
</dbReference>
<evidence type="ECO:0000259" key="5">
    <source>
        <dbReference type="Pfam" id="PF03668"/>
    </source>
</evidence>
<evidence type="ECO:0000313" key="9">
    <source>
        <dbReference type="Proteomes" id="UP001215503"/>
    </source>
</evidence>
<feature type="domain" description="HPr kinase/phosphorylase C-terminal" evidence="6">
    <location>
        <begin position="17"/>
        <end position="83"/>
    </location>
</feature>
<dbReference type="Pfam" id="PF07475">
    <property type="entry name" value="Hpr_kinase_C"/>
    <property type="match status" value="1"/>
</dbReference>
<evidence type="ECO:0000313" key="8">
    <source>
        <dbReference type="EMBL" id="MDF2095898.1"/>
    </source>
</evidence>
<keyword evidence="3 4" id="KW-0342">GTP-binding</keyword>
<evidence type="ECO:0000256" key="3">
    <source>
        <dbReference type="ARBA" id="ARBA00023134"/>
    </source>
</evidence>
<dbReference type="InterPro" id="IPR011104">
    <property type="entry name" value="Hpr_kin/Pase_C"/>
</dbReference>
<feature type="binding site" evidence="4">
    <location>
        <begin position="170"/>
        <end position="177"/>
    </location>
    <ligand>
        <name>ATP</name>
        <dbReference type="ChEBI" id="CHEBI:30616"/>
    </ligand>
</feature>
<feature type="domain" description="RapZ-like N-terminal" evidence="5">
    <location>
        <begin position="165"/>
        <end position="316"/>
    </location>
</feature>
<dbReference type="Gene3D" id="3.40.50.300">
    <property type="entry name" value="P-loop containing nucleotide triphosphate hydrolases"/>
    <property type="match status" value="1"/>
</dbReference>
<feature type="binding site" evidence="4">
    <location>
        <begin position="217"/>
        <end position="220"/>
    </location>
    <ligand>
        <name>GTP</name>
        <dbReference type="ChEBI" id="CHEBI:37565"/>
    </ligand>
</feature>
<evidence type="ECO:0000256" key="4">
    <source>
        <dbReference type="HAMAP-Rule" id="MF_00636"/>
    </source>
</evidence>
<comment type="caution">
    <text evidence="8">The sequence shown here is derived from an EMBL/GenBank/DDBJ whole genome shotgun (WGS) entry which is preliminary data.</text>
</comment>
<dbReference type="EMBL" id="JARHUD010000004">
    <property type="protein sequence ID" value="MDF2095898.1"/>
    <property type="molecule type" value="Genomic_DNA"/>
</dbReference>
<sequence length="458" mass="49632">MERMHATCVALSTQAGPLGVLLRGPAGAGKSGLALRLIDEGGWLVADDQVEIRREEDRLLARAPAQLAGMMELRGFGLAEVPHLPETPLALAVDLVPEEGVERLPEETSLELLGLDLPLLRLDPAAATTPATLRFAARARATALAPPTAEAQDPAAQREDAPAPLLLITGLSGAGRTLALKHLEDLGWEAIDNLPLGLLDGVLGANPRRQPLAVGIDSRTMDFSVPLFLRQLARLRADPRIEPSLLFLDCDDAVLQQRYTETRRRHPLALNRPLADGIAAERVLLEPLRLKADRLLDTSDLPPVELRRLLAADLAVDRAAGMQVFVTSFSYRFGLPREADLVFDTRFLANPHWELELRGLTGRDPAVAAYLAADPNYEPFIAGLLALLEPLLEQYQAAGKSYLTIAFGCTGGQHRSVATAERVMARLSELGWPAGLSHRELERAVVNANSSRPSPVPR</sequence>
<dbReference type="PANTHER" id="PTHR30448">
    <property type="entry name" value="RNASE ADAPTER PROTEIN RAPZ"/>
    <property type="match status" value="1"/>
</dbReference>
<keyword evidence="9" id="KW-1185">Reference proteome</keyword>
<dbReference type="InterPro" id="IPR005337">
    <property type="entry name" value="RapZ-like"/>
</dbReference>
<dbReference type="Pfam" id="PF22740">
    <property type="entry name" value="PapZ_C"/>
    <property type="match status" value="1"/>
</dbReference>
<dbReference type="RefSeq" id="WP_275821787.1">
    <property type="nucleotide sequence ID" value="NZ_JARHUD010000004.1"/>
</dbReference>
<keyword evidence="1 4" id="KW-0547">Nucleotide-binding</keyword>
<gene>
    <name evidence="8" type="primary">rapZ</name>
    <name evidence="8" type="ORF">P2G67_07910</name>
</gene>
<dbReference type="NCBIfam" id="NF003828">
    <property type="entry name" value="PRK05416.1"/>
    <property type="match status" value="1"/>
</dbReference>
<dbReference type="InterPro" id="IPR027417">
    <property type="entry name" value="P-loop_NTPase"/>
</dbReference>
<dbReference type="Pfam" id="PF03668">
    <property type="entry name" value="RapZ-like_N"/>
    <property type="match status" value="1"/>
</dbReference>
<evidence type="ECO:0000256" key="2">
    <source>
        <dbReference type="ARBA" id="ARBA00022840"/>
    </source>
</evidence>
<dbReference type="SUPFAM" id="SSF52540">
    <property type="entry name" value="P-loop containing nucleoside triphosphate hydrolases"/>
    <property type="match status" value="1"/>
</dbReference>
<accession>A0ABT5YM26</accession>
<evidence type="ECO:0000259" key="6">
    <source>
        <dbReference type="Pfam" id="PF07475"/>
    </source>
</evidence>
<protein>
    <submittedName>
        <fullName evidence="8">RNase adapter RapZ</fullName>
    </submittedName>
</protein>
<organism evidence="8 9">
    <name type="scientific">Aquibaculum arenosum</name>
    <dbReference type="NCBI Taxonomy" id="3032591"/>
    <lineage>
        <taxon>Bacteria</taxon>
        <taxon>Pseudomonadati</taxon>
        <taxon>Pseudomonadota</taxon>
        <taxon>Alphaproteobacteria</taxon>
        <taxon>Rhodospirillales</taxon>
        <taxon>Rhodovibrionaceae</taxon>
        <taxon>Aquibaculum</taxon>
    </lineage>
</organism>
<reference evidence="8 9" key="1">
    <citation type="submission" date="2023-03" db="EMBL/GenBank/DDBJ databases">
        <title>Fodinicurvata sp. CAU 1616 isolated from sea sendiment.</title>
        <authorList>
            <person name="Kim W."/>
        </authorList>
    </citation>
    <scope>NUCLEOTIDE SEQUENCE [LARGE SCALE GENOMIC DNA]</scope>
    <source>
        <strain evidence="8 9">CAU 1616</strain>
    </source>
</reference>
<dbReference type="PANTHER" id="PTHR30448:SF0">
    <property type="entry name" value="RNASE ADAPTER PROTEIN RAPZ"/>
    <property type="match status" value="1"/>
</dbReference>
<evidence type="ECO:0000259" key="7">
    <source>
        <dbReference type="Pfam" id="PF22740"/>
    </source>
</evidence>
<name>A0ABT5YM26_9PROT</name>
<dbReference type="Proteomes" id="UP001215503">
    <property type="component" value="Unassembled WGS sequence"/>
</dbReference>